<proteinExistence type="inferred from homology"/>
<evidence type="ECO:0000256" key="9">
    <source>
        <dbReference type="RuleBase" id="RU363093"/>
    </source>
</evidence>
<comment type="similarity">
    <text evidence="3 9">Belongs to the TenA family.</text>
</comment>
<keyword evidence="7 9" id="KW-0784">Thiamine biosynthesis</keyword>
<organism evidence="11 12">
    <name type="scientific">Lederbergia graminis</name>
    <dbReference type="NCBI Taxonomy" id="735518"/>
    <lineage>
        <taxon>Bacteria</taxon>
        <taxon>Bacillati</taxon>
        <taxon>Bacillota</taxon>
        <taxon>Bacilli</taxon>
        <taxon>Bacillales</taxon>
        <taxon>Bacillaceae</taxon>
        <taxon>Lederbergia</taxon>
    </lineage>
</organism>
<evidence type="ECO:0000256" key="8">
    <source>
        <dbReference type="ARBA" id="ARBA00048337"/>
    </source>
</evidence>
<evidence type="ECO:0000256" key="7">
    <source>
        <dbReference type="ARBA" id="ARBA00022977"/>
    </source>
</evidence>
<gene>
    <name evidence="11" type="primary">tenA</name>
    <name evidence="11" type="ORF">ACFPM4_20265</name>
</gene>
<dbReference type="PANTHER" id="PTHR43198">
    <property type="entry name" value="BIFUNCTIONAL TH2 PROTEIN"/>
    <property type="match status" value="1"/>
</dbReference>
<dbReference type="CDD" id="cd19364">
    <property type="entry name" value="TenA_C_BsTenA-like"/>
    <property type="match status" value="1"/>
</dbReference>
<evidence type="ECO:0000313" key="12">
    <source>
        <dbReference type="Proteomes" id="UP001596147"/>
    </source>
</evidence>
<dbReference type="InterPro" id="IPR027574">
    <property type="entry name" value="Thiaminase_II"/>
</dbReference>
<dbReference type="InterPro" id="IPR004305">
    <property type="entry name" value="Thiaminase-2/PQQC"/>
</dbReference>
<dbReference type="SUPFAM" id="SSF48613">
    <property type="entry name" value="Heme oxygenase-like"/>
    <property type="match status" value="1"/>
</dbReference>
<feature type="domain" description="Thiaminase-2/PQQC" evidence="10">
    <location>
        <begin position="10"/>
        <end position="214"/>
    </location>
</feature>
<reference evidence="12" key="1">
    <citation type="journal article" date="2019" name="Int. J. Syst. Evol. Microbiol.">
        <title>The Global Catalogue of Microorganisms (GCM) 10K type strain sequencing project: providing services to taxonomists for standard genome sequencing and annotation.</title>
        <authorList>
            <consortium name="The Broad Institute Genomics Platform"/>
            <consortium name="The Broad Institute Genome Sequencing Center for Infectious Disease"/>
            <person name="Wu L."/>
            <person name="Ma J."/>
        </authorList>
    </citation>
    <scope>NUCLEOTIDE SEQUENCE [LARGE SCALE GENOMIC DNA]</scope>
    <source>
        <strain evidence="12">CGMCC 1.12237</strain>
    </source>
</reference>
<keyword evidence="12" id="KW-1185">Reference proteome</keyword>
<dbReference type="GO" id="GO:0050334">
    <property type="term" value="F:thiaminase activity"/>
    <property type="evidence" value="ECO:0007669"/>
    <property type="project" value="UniProtKB-EC"/>
</dbReference>
<dbReference type="RefSeq" id="WP_382355951.1">
    <property type="nucleotide sequence ID" value="NZ_JBHSMC010000046.1"/>
</dbReference>
<evidence type="ECO:0000256" key="1">
    <source>
        <dbReference type="ARBA" id="ARBA00001881"/>
    </source>
</evidence>
<comment type="subunit">
    <text evidence="4">Homotetramer.</text>
</comment>
<dbReference type="InterPro" id="IPR050967">
    <property type="entry name" value="Thiamine_Salvage_TenA"/>
</dbReference>
<dbReference type="Gene3D" id="1.20.910.10">
    <property type="entry name" value="Heme oxygenase-like"/>
    <property type="match status" value="1"/>
</dbReference>
<evidence type="ECO:0000256" key="2">
    <source>
        <dbReference type="ARBA" id="ARBA00004948"/>
    </source>
</evidence>
<dbReference type="NCBIfam" id="TIGR04306">
    <property type="entry name" value="salvage_TenA"/>
    <property type="match status" value="1"/>
</dbReference>
<comment type="catalytic activity">
    <reaction evidence="1 9">
        <text>4-amino-5-aminomethyl-2-methylpyrimidine + H2O = 4-amino-5-hydroxymethyl-2-methylpyrimidine + NH4(+)</text>
        <dbReference type="Rhea" id="RHEA:31799"/>
        <dbReference type="ChEBI" id="CHEBI:15377"/>
        <dbReference type="ChEBI" id="CHEBI:16892"/>
        <dbReference type="ChEBI" id="CHEBI:28938"/>
        <dbReference type="ChEBI" id="CHEBI:63416"/>
        <dbReference type="EC" id="3.5.99.2"/>
    </reaction>
</comment>
<comment type="pathway">
    <text evidence="2 9">Cofactor biosynthesis; thiamine diphosphate biosynthesis.</text>
</comment>
<accession>A0ABW0LP58</accession>
<dbReference type="Proteomes" id="UP001596147">
    <property type="component" value="Unassembled WGS sequence"/>
</dbReference>
<comment type="caution">
    <text evidence="11">The sequence shown here is derived from an EMBL/GenBank/DDBJ whole genome shotgun (WGS) entry which is preliminary data.</text>
</comment>
<dbReference type="PANTHER" id="PTHR43198:SF2">
    <property type="entry name" value="SI:CH1073-67J19.1-RELATED"/>
    <property type="match status" value="1"/>
</dbReference>
<evidence type="ECO:0000259" key="10">
    <source>
        <dbReference type="Pfam" id="PF03070"/>
    </source>
</evidence>
<keyword evidence="9 11" id="KW-0378">Hydrolase</keyword>
<comment type="catalytic activity">
    <reaction evidence="8 9">
        <text>thiamine + H2O = 5-(2-hydroxyethyl)-4-methylthiazole + 4-amino-5-hydroxymethyl-2-methylpyrimidine + H(+)</text>
        <dbReference type="Rhea" id="RHEA:17509"/>
        <dbReference type="ChEBI" id="CHEBI:15377"/>
        <dbReference type="ChEBI" id="CHEBI:15378"/>
        <dbReference type="ChEBI" id="CHEBI:16892"/>
        <dbReference type="ChEBI" id="CHEBI:17957"/>
        <dbReference type="ChEBI" id="CHEBI:18385"/>
        <dbReference type="EC" id="3.5.99.2"/>
    </reaction>
</comment>
<comment type="function">
    <text evidence="9">Catalyzes an amino-pyrimidine hydrolysis reaction at the C5' of the pyrimidine moiety of thiamine compounds, a reaction that is part of a thiamine salvage pathway.</text>
</comment>
<name>A0ABW0LP58_9BACI</name>
<dbReference type="InterPro" id="IPR016084">
    <property type="entry name" value="Haem_Oase-like_multi-hlx"/>
</dbReference>
<protein>
    <recommendedName>
        <fullName evidence="6 9">Aminopyrimidine aminohydrolase</fullName>
        <ecNumber evidence="5 9">3.5.99.2</ecNumber>
    </recommendedName>
</protein>
<evidence type="ECO:0000256" key="3">
    <source>
        <dbReference type="ARBA" id="ARBA00010264"/>
    </source>
</evidence>
<evidence type="ECO:0000256" key="4">
    <source>
        <dbReference type="ARBA" id="ARBA00011881"/>
    </source>
</evidence>
<evidence type="ECO:0000256" key="5">
    <source>
        <dbReference type="ARBA" id="ARBA00012684"/>
    </source>
</evidence>
<dbReference type="EC" id="3.5.99.2" evidence="5 9"/>
<evidence type="ECO:0000313" key="11">
    <source>
        <dbReference type="EMBL" id="MFC5467065.1"/>
    </source>
</evidence>
<sequence length="228" mass="26589">MKLSSQCLQASKELWDASFNHPFVKGIGTGELSLEKFKHYVLQDSYYLSNFAKIQSYGGAVAQDLHTTNRLAIHAQGTYEAEMGLHRKFSELLGITEEEKKNFKPAPTAYAYTSHLYRAAFSGKLGHIIAALLPCYWLYLEVGERLKDCKPEEPIYQEWIATYNGEWFRKLVLEQIERLDEIADKVTQADRDEMVEIFKISSYYEWQFWEMSYTLEDWSVKEYEVTNA</sequence>
<dbReference type="EMBL" id="JBHSMC010000046">
    <property type="protein sequence ID" value="MFC5467065.1"/>
    <property type="molecule type" value="Genomic_DNA"/>
</dbReference>
<evidence type="ECO:0000256" key="6">
    <source>
        <dbReference type="ARBA" id="ARBA00013647"/>
    </source>
</evidence>
<dbReference type="Pfam" id="PF03070">
    <property type="entry name" value="TENA_THI-4"/>
    <property type="match status" value="1"/>
</dbReference>